<comment type="caution">
    <text evidence="1">The sequence shown here is derived from an EMBL/GenBank/DDBJ whole genome shotgun (WGS) entry which is preliminary data.</text>
</comment>
<name>A0A8H9M1L8_9ALTE</name>
<dbReference type="EMBL" id="BMZC01000011">
    <property type="protein sequence ID" value="GGZ73773.1"/>
    <property type="molecule type" value="Genomic_DNA"/>
</dbReference>
<dbReference type="RefSeq" id="WP_191866760.1">
    <property type="nucleotide sequence ID" value="NZ_BMZC01000011.1"/>
</dbReference>
<dbReference type="InterPro" id="IPR038604">
    <property type="entry name" value="HopJ_sf"/>
</dbReference>
<dbReference type="Gene3D" id="3.20.160.10">
    <property type="entry name" value="vpa0580 domain like"/>
    <property type="match status" value="1"/>
</dbReference>
<dbReference type="InterPro" id="IPR014984">
    <property type="entry name" value="HopJ"/>
</dbReference>
<accession>A0A8H9M1L8</accession>
<evidence type="ECO:0000313" key="2">
    <source>
        <dbReference type="Proteomes" id="UP000622604"/>
    </source>
</evidence>
<organism evidence="1 2">
    <name type="scientific">Paraglaciecola chathamensis</name>
    <dbReference type="NCBI Taxonomy" id="368405"/>
    <lineage>
        <taxon>Bacteria</taxon>
        <taxon>Pseudomonadati</taxon>
        <taxon>Pseudomonadota</taxon>
        <taxon>Gammaproteobacteria</taxon>
        <taxon>Alteromonadales</taxon>
        <taxon>Alteromonadaceae</taxon>
        <taxon>Paraglaciecola</taxon>
    </lineage>
</organism>
<evidence type="ECO:0000313" key="1">
    <source>
        <dbReference type="EMBL" id="GGZ73773.1"/>
    </source>
</evidence>
<reference evidence="1" key="1">
    <citation type="journal article" date="2014" name="Int. J. Syst. Evol. Microbiol.">
        <title>Complete genome sequence of Corynebacterium casei LMG S-19264T (=DSM 44701T), isolated from a smear-ripened cheese.</title>
        <authorList>
            <consortium name="US DOE Joint Genome Institute (JGI-PGF)"/>
            <person name="Walter F."/>
            <person name="Albersmeier A."/>
            <person name="Kalinowski J."/>
            <person name="Ruckert C."/>
        </authorList>
    </citation>
    <scope>NUCLEOTIDE SEQUENCE</scope>
    <source>
        <strain evidence="1">KCTC 32337</strain>
    </source>
</reference>
<sequence>MTIQDLITQVRTQPQSVEFSQVINTIQQHYRYTATAFTNGDVVNEKGSNEGSCKIFYFAQLNQLTETETLHLFGTFYRNDVLQHPNANDHGNIRNFMNTGWQGIKFESAALSPLTA</sequence>
<dbReference type="Pfam" id="PF08888">
    <property type="entry name" value="HopJ"/>
    <property type="match status" value="1"/>
</dbReference>
<proteinExistence type="predicted"/>
<reference evidence="1" key="2">
    <citation type="submission" date="2020-09" db="EMBL/GenBank/DDBJ databases">
        <authorList>
            <person name="Sun Q."/>
            <person name="Kim S."/>
        </authorList>
    </citation>
    <scope>NUCLEOTIDE SEQUENCE</scope>
    <source>
        <strain evidence="1">KCTC 32337</strain>
    </source>
</reference>
<dbReference type="Proteomes" id="UP000622604">
    <property type="component" value="Unassembled WGS sequence"/>
</dbReference>
<gene>
    <name evidence="1" type="ORF">GCM10011274_35130</name>
</gene>
<protein>
    <submittedName>
        <fullName evidence="1">Type III effector</fullName>
    </submittedName>
</protein>
<dbReference type="AlphaFoldDB" id="A0A8H9M1L8"/>